<dbReference type="AlphaFoldDB" id="A0A2I1HQ70"/>
<name>A0A2I1HQ70_9GLOM</name>
<dbReference type="VEuPathDB" id="FungiDB:RhiirFUN_009484"/>
<evidence type="ECO:0008006" key="3">
    <source>
        <dbReference type="Google" id="ProtNLM"/>
    </source>
</evidence>
<gene>
    <name evidence="1" type="ORF">RhiirA4_485480</name>
</gene>
<evidence type="ECO:0000313" key="2">
    <source>
        <dbReference type="Proteomes" id="UP000234323"/>
    </source>
</evidence>
<dbReference type="VEuPathDB" id="FungiDB:RhiirA1_471489"/>
<keyword evidence="2" id="KW-1185">Reference proteome</keyword>
<protein>
    <recommendedName>
        <fullName evidence="3">RNase H type-1 domain-containing protein</fullName>
    </recommendedName>
</protein>
<organism evidence="1 2">
    <name type="scientific">Rhizophagus irregularis</name>
    <dbReference type="NCBI Taxonomy" id="588596"/>
    <lineage>
        <taxon>Eukaryota</taxon>
        <taxon>Fungi</taxon>
        <taxon>Fungi incertae sedis</taxon>
        <taxon>Mucoromycota</taxon>
        <taxon>Glomeromycotina</taxon>
        <taxon>Glomeromycetes</taxon>
        <taxon>Glomerales</taxon>
        <taxon>Glomeraceae</taxon>
        <taxon>Rhizophagus</taxon>
    </lineage>
</organism>
<sequence length="209" mass="25082">MNLLFIYKDTGTKVLKPLKGGKNYLQQRYYDIIDRNNFIISPRKFFKIRTNNIYWSILREIIVANNLTLDFIKIKGHSDNHFNNYIDEFITHTDETSNLVFKPNNLNNLDYVPCWNNITIEFNLLTEEIPIIEKRKYLAYKIFDNWKYSFCECHDETFDHVWICESRADEMNTIICEVKEFFEETCNSLLIEAEKDPIVNNELIDKMTF</sequence>
<dbReference type="EMBL" id="LLXI01004865">
    <property type="protein sequence ID" value="PKY61035.1"/>
    <property type="molecule type" value="Genomic_DNA"/>
</dbReference>
<reference evidence="1 2" key="1">
    <citation type="submission" date="2015-10" db="EMBL/GenBank/DDBJ databases">
        <title>Genome analyses suggest a sexual origin of heterokaryosis in a supposedly ancient asexual fungus.</title>
        <authorList>
            <person name="Ropars J."/>
            <person name="Sedzielewska K."/>
            <person name="Noel J."/>
            <person name="Charron P."/>
            <person name="Farinelli L."/>
            <person name="Marton T."/>
            <person name="Kruger M."/>
            <person name="Pelin A."/>
            <person name="Brachmann A."/>
            <person name="Corradi N."/>
        </authorList>
    </citation>
    <scope>NUCLEOTIDE SEQUENCE [LARGE SCALE GENOMIC DNA]</scope>
    <source>
        <strain evidence="1 2">A4</strain>
    </source>
</reference>
<accession>A0A2I1HQ70</accession>
<proteinExistence type="predicted"/>
<evidence type="ECO:0000313" key="1">
    <source>
        <dbReference type="EMBL" id="PKY61035.1"/>
    </source>
</evidence>
<comment type="caution">
    <text evidence="1">The sequence shown here is derived from an EMBL/GenBank/DDBJ whole genome shotgun (WGS) entry which is preliminary data.</text>
</comment>
<dbReference type="Proteomes" id="UP000234323">
    <property type="component" value="Unassembled WGS sequence"/>
</dbReference>